<name>A0A2S6ZM25_9XANT</name>
<dbReference type="AlphaFoldDB" id="A0A2S6ZM25"/>
<evidence type="ECO:0000313" key="1">
    <source>
        <dbReference type="EMBL" id="PPT93256.1"/>
    </source>
</evidence>
<evidence type="ECO:0000313" key="2">
    <source>
        <dbReference type="Proteomes" id="UP000239898"/>
    </source>
</evidence>
<dbReference type="Proteomes" id="UP000239898">
    <property type="component" value="Unassembled WGS sequence"/>
</dbReference>
<dbReference type="RefSeq" id="WP_128418728.1">
    <property type="nucleotide sequence ID" value="NZ_CP049017.1"/>
</dbReference>
<comment type="caution">
    <text evidence="1">The sequence shown here is derived from an EMBL/GenBank/DDBJ whole genome shotgun (WGS) entry which is preliminary data.</text>
</comment>
<protein>
    <submittedName>
        <fullName evidence="1">Uncharacterized protein</fullName>
    </submittedName>
</protein>
<sequence length="249" mass="27310">METSNRSLAACGECGSDRVTLLRTDRGDRAQARCRDCGAFGPECTGAHALDAAECAWNRRPPARRVPRPAAAAPLLPARAPRGGEAWSDERDPLELMARLLVGGVYRVPVAGRSTVATLGSGDIAAAVAYMRDPVEKATALAVATRADAAAIGRLAALAYRLVYRQIRAQRPRPLVLSDPADRWRLRLVIYDAAYEMVWPERRRPYSELARAAKMRKVLYMQTHKCATAALQAALNTGRREFRSRLFAP</sequence>
<accession>A0A2S6ZM25</accession>
<dbReference type="EMBL" id="MIGX01000002">
    <property type="protein sequence ID" value="PPT93256.1"/>
    <property type="molecule type" value="Genomic_DNA"/>
</dbReference>
<organism evidence="1 2">
    <name type="scientific">Xanthomonas theicola</name>
    <dbReference type="NCBI Taxonomy" id="56464"/>
    <lineage>
        <taxon>Bacteria</taxon>
        <taxon>Pseudomonadati</taxon>
        <taxon>Pseudomonadota</taxon>
        <taxon>Gammaproteobacteria</taxon>
        <taxon>Lysobacterales</taxon>
        <taxon>Lysobacteraceae</taxon>
        <taxon>Xanthomonas</taxon>
    </lineage>
</organism>
<proteinExistence type="predicted"/>
<gene>
    <name evidence="1" type="ORF">XthCFBP4691_01200</name>
</gene>
<dbReference type="OrthoDB" id="6053315at2"/>
<reference evidence="1 2" key="1">
    <citation type="submission" date="2016-08" db="EMBL/GenBank/DDBJ databases">
        <title>Evolution of the type three secretion system and type three effector repertoires in Xanthomonas.</title>
        <authorList>
            <person name="Merda D."/>
            <person name="Briand M."/>
            <person name="Bosis E."/>
            <person name="Rousseau C."/>
            <person name="Portier P."/>
            <person name="Jacques M.-A."/>
            <person name="Fischer-Le Saux M."/>
        </authorList>
    </citation>
    <scope>NUCLEOTIDE SEQUENCE [LARGE SCALE GENOMIC DNA]</scope>
    <source>
        <strain evidence="1 2">CFBP 4691</strain>
    </source>
</reference>
<keyword evidence="2" id="KW-1185">Reference proteome</keyword>